<evidence type="ECO:0000313" key="2">
    <source>
        <dbReference type="Proteomes" id="UP000501237"/>
    </source>
</evidence>
<gene>
    <name evidence="1" type="ORF">PtoMrB4_42210</name>
</gene>
<dbReference type="KEGG" id="poj:PtoMrB4_42210"/>
<accession>A0A679GWA5</accession>
<dbReference type="AlphaFoldDB" id="A0A679GWA5"/>
<organism evidence="1 2">
    <name type="scientific">Metapseudomonas otitidis</name>
    <dbReference type="NCBI Taxonomy" id="319939"/>
    <lineage>
        <taxon>Bacteria</taxon>
        <taxon>Pseudomonadati</taxon>
        <taxon>Pseudomonadota</taxon>
        <taxon>Gammaproteobacteria</taxon>
        <taxon>Pseudomonadales</taxon>
        <taxon>Pseudomonadaceae</taxon>
        <taxon>Metapseudomonas</taxon>
    </lineage>
</organism>
<protein>
    <submittedName>
        <fullName evidence="1">Uncharacterized protein</fullName>
    </submittedName>
</protein>
<dbReference type="EMBL" id="AP022642">
    <property type="protein sequence ID" value="BCA30244.1"/>
    <property type="molecule type" value="Genomic_DNA"/>
</dbReference>
<sequence length="64" mass="7056">MFAALVTVAEVSGGMYECIAAFQVSAKLINFLQVALNQFDGQVSKLFSRFIDGTNQRSYFDIAL</sequence>
<proteinExistence type="predicted"/>
<reference evidence="1 2" key="1">
    <citation type="journal article" date="2020" name="Microbiol. Resour. Announc.">
        <title>Complete genome sequence of Pseudomonas otitidis strain MrB4, isolated from Lake Biwa in Japan.</title>
        <authorList>
            <person name="Miyazaki K."/>
            <person name="Hase E."/>
            <person name="Maruya T."/>
        </authorList>
    </citation>
    <scope>NUCLEOTIDE SEQUENCE [LARGE SCALE GENOMIC DNA]</scope>
    <source>
        <strain evidence="1 2">MrB4</strain>
    </source>
</reference>
<dbReference type="Proteomes" id="UP000501237">
    <property type="component" value="Chromosome"/>
</dbReference>
<evidence type="ECO:0000313" key="1">
    <source>
        <dbReference type="EMBL" id="BCA30244.1"/>
    </source>
</evidence>
<name>A0A679GWA5_9GAMM</name>